<keyword evidence="4" id="KW-0732">Signal</keyword>
<evidence type="ECO:0000313" key="14">
    <source>
        <dbReference type="EMBL" id="RAL37233.1"/>
    </source>
</evidence>
<dbReference type="InterPro" id="IPR008271">
    <property type="entry name" value="Ser/Thr_kinase_AS"/>
</dbReference>
<comment type="catalytic activity">
    <reaction evidence="11">
        <text>L-seryl-[protein] + ATP = O-phospho-L-seryl-[protein] + ADP + H(+)</text>
        <dbReference type="Rhea" id="RHEA:17989"/>
        <dbReference type="Rhea" id="RHEA-COMP:9863"/>
        <dbReference type="Rhea" id="RHEA-COMP:11604"/>
        <dbReference type="ChEBI" id="CHEBI:15378"/>
        <dbReference type="ChEBI" id="CHEBI:29999"/>
        <dbReference type="ChEBI" id="CHEBI:30616"/>
        <dbReference type="ChEBI" id="CHEBI:83421"/>
        <dbReference type="ChEBI" id="CHEBI:456216"/>
        <dbReference type="EC" id="2.7.11.1"/>
    </reaction>
</comment>
<evidence type="ECO:0000259" key="13">
    <source>
        <dbReference type="PROSITE" id="PS50011"/>
    </source>
</evidence>
<evidence type="ECO:0000256" key="5">
    <source>
        <dbReference type="ARBA" id="ARBA00022741"/>
    </source>
</evidence>
<evidence type="ECO:0000256" key="10">
    <source>
        <dbReference type="ARBA" id="ARBA00047899"/>
    </source>
</evidence>
<dbReference type="Pfam" id="PF23577">
    <property type="entry name" value="LysM_RLK"/>
    <property type="match status" value="2"/>
</dbReference>
<evidence type="ECO:0000256" key="9">
    <source>
        <dbReference type="ARBA" id="ARBA00023180"/>
    </source>
</evidence>
<evidence type="ECO:0000256" key="1">
    <source>
        <dbReference type="ARBA" id="ARBA00012513"/>
    </source>
</evidence>
<dbReference type="EMBL" id="NQVE01000217">
    <property type="protein sequence ID" value="RAL37233.1"/>
    <property type="molecule type" value="Genomic_DNA"/>
</dbReference>
<dbReference type="Proteomes" id="UP000249390">
    <property type="component" value="Unassembled WGS sequence"/>
</dbReference>
<keyword evidence="7" id="KW-0067">ATP-binding</keyword>
<keyword evidence="6" id="KW-0418">Kinase</keyword>
<keyword evidence="15" id="KW-1185">Reference proteome</keyword>
<keyword evidence="3" id="KW-0808">Transferase</keyword>
<dbReference type="InterPro" id="IPR057097">
    <property type="entry name" value="LysM_RLK3/10"/>
</dbReference>
<evidence type="ECO:0000256" key="8">
    <source>
        <dbReference type="ARBA" id="ARBA00023157"/>
    </source>
</evidence>
<proteinExistence type="predicted"/>
<dbReference type="Gene3D" id="1.10.510.10">
    <property type="entry name" value="Transferase(Phosphotransferase) domain 1"/>
    <property type="match status" value="1"/>
</dbReference>
<organism evidence="14 15">
    <name type="scientific">Cuscuta australis</name>
    <dbReference type="NCBI Taxonomy" id="267555"/>
    <lineage>
        <taxon>Eukaryota</taxon>
        <taxon>Viridiplantae</taxon>
        <taxon>Streptophyta</taxon>
        <taxon>Embryophyta</taxon>
        <taxon>Tracheophyta</taxon>
        <taxon>Spermatophyta</taxon>
        <taxon>Magnoliopsida</taxon>
        <taxon>eudicotyledons</taxon>
        <taxon>Gunneridae</taxon>
        <taxon>Pentapetalae</taxon>
        <taxon>asterids</taxon>
        <taxon>lamiids</taxon>
        <taxon>Solanales</taxon>
        <taxon>Convolvulaceae</taxon>
        <taxon>Cuscuteae</taxon>
        <taxon>Cuscuta</taxon>
        <taxon>Cuscuta subgen. Grammica</taxon>
        <taxon>Cuscuta sect. Cleistogrammica</taxon>
    </lineage>
</organism>
<dbReference type="InterPro" id="IPR059143">
    <property type="entry name" value="NFP_LysM2"/>
</dbReference>
<dbReference type="InterPro" id="IPR000719">
    <property type="entry name" value="Prot_kinase_dom"/>
</dbReference>
<feature type="transmembrane region" description="Helical" evidence="12">
    <location>
        <begin position="440"/>
        <end position="461"/>
    </location>
</feature>
<protein>
    <recommendedName>
        <fullName evidence="1">non-specific serine/threonine protein kinase</fullName>
        <ecNumber evidence="1">2.7.11.1</ecNumber>
    </recommendedName>
</protein>
<keyword evidence="9" id="KW-0325">Glycoprotein</keyword>
<evidence type="ECO:0000256" key="2">
    <source>
        <dbReference type="ARBA" id="ARBA00022527"/>
    </source>
</evidence>
<dbReference type="InterPro" id="IPR001245">
    <property type="entry name" value="Ser-Thr/Tyr_kinase_cat_dom"/>
</dbReference>
<sequence>MTGVVFSQYNAGPRSATLLRLISSLLITLSSSHLPPAESRCTEGCDLALASYYVWSGLNLTFLTKLFSISDLSLIYAYNNPPAVGSNFLDRDILPAGTRINVPFRCDCLENGEFLGRVFQYTVRSGDTYDLVANVYYSNLTAESSPIPAAGTTWNVTVYCSCGNGNDLFTTYPLRPGESLGTVAKAVNVSEDLVRSYNPAANFSAGRGVVYIPGKASGPTCGMQKYSCDKALASYYAWEDTNVTFISKLFSTPASEIIPSNTAATIPNWNEIIAGTRINVPFTCNCLGTLEGDRFLGQLFSYTMRSGDTYYFVSTWTYSNLSSWELMLRFNTAQRPTDISIGLPVVAVVNCTCGDGHVPKGYDLFITYPLRQGESLQTVAKSTNVSQDLLQKYNLGVNFSAGSGIVYIPGRVPASARVLSPPPPNSVEGMPQPEGSSRKWWVWLVVSASAIFLIVCSIYYFQSKMNSNRNTIVNRSNIDQKISKELEVFSFESIAMATDNFCETRMLGKGGFGPVYKGILPDGKEVAIKRLSKSSGQGDEEFKNEILSIAKLQHTNLVRLLGCCIEGDEEILIYEYMPNKSLDSFLFDPSRKELLRWDNRLSIIEGIAQGLLYLHKYSRLTVIHRDLKASNILLDEDMTPKISDFGLARIFGRQQSEANTKRIVGTYGYMSPEYALRGIVSTKIDVFSFGVLVLEIVSGKKNNSSYHLEYPLNLIGLAWELWRERKALKLLDPSLGGSCLEEESAAAAVLRVIQVGLLCVQDDTKDRPSMSTVVSILGNESAEPLALPKRPAFFIGEGSAGQSGSQENDDRFCTNELTVSQLVPR</sequence>
<evidence type="ECO:0000313" key="15">
    <source>
        <dbReference type="Proteomes" id="UP000249390"/>
    </source>
</evidence>
<dbReference type="FunFam" id="3.30.200.20:FF:000195">
    <property type="entry name" value="G-type lectin S-receptor-like serine/threonine-protein kinase"/>
    <property type="match status" value="1"/>
</dbReference>
<evidence type="ECO:0000256" key="6">
    <source>
        <dbReference type="ARBA" id="ARBA00022777"/>
    </source>
</evidence>
<evidence type="ECO:0000256" key="11">
    <source>
        <dbReference type="ARBA" id="ARBA00048679"/>
    </source>
</evidence>
<reference evidence="14 15" key="1">
    <citation type="submission" date="2018-06" db="EMBL/GenBank/DDBJ databases">
        <title>The Genome of Cuscuta australis (Dodder) Provides Insight into the Evolution of Plant Parasitism.</title>
        <authorList>
            <person name="Liu H."/>
        </authorList>
    </citation>
    <scope>NUCLEOTIDE SEQUENCE [LARGE SCALE GENOMIC DNA]</scope>
    <source>
        <strain evidence="15">cv. Yunnan</strain>
        <tissue evidence="14">Vines</tissue>
    </source>
</reference>
<dbReference type="SUPFAM" id="SSF56112">
    <property type="entry name" value="Protein kinase-like (PK-like)"/>
    <property type="match status" value="1"/>
</dbReference>
<dbReference type="Pfam" id="PF07714">
    <property type="entry name" value="PK_Tyr_Ser-Thr"/>
    <property type="match status" value="1"/>
</dbReference>
<accession>A0A328D029</accession>
<comment type="catalytic activity">
    <reaction evidence="10">
        <text>L-threonyl-[protein] + ATP = O-phospho-L-threonyl-[protein] + ADP + H(+)</text>
        <dbReference type="Rhea" id="RHEA:46608"/>
        <dbReference type="Rhea" id="RHEA-COMP:11060"/>
        <dbReference type="Rhea" id="RHEA-COMP:11605"/>
        <dbReference type="ChEBI" id="CHEBI:15378"/>
        <dbReference type="ChEBI" id="CHEBI:30013"/>
        <dbReference type="ChEBI" id="CHEBI:30616"/>
        <dbReference type="ChEBI" id="CHEBI:61977"/>
        <dbReference type="ChEBI" id="CHEBI:456216"/>
        <dbReference type="EC" id="2.7.11.1"/>
    </reaction>
</comment>
<keyword evidence="12" id="KW-0472">Membrane</keyword>
<dbReference type="InterPro" id="IPR011009">
    <property type="entry name" value="Kinase-like_dom_sf"/>
</dbReference>
<keyword evidence="12" id="KW-1133">Transmembrane helix</keyword>
<dbReference type="EC" id="2.7.11.1" evidence="1"/>
<dbReference type="FunFam" id="1.10.510.10:FF:000060">
    <property type="entry name" value="G-type lectin S-receptor-like serine/threonine-protein kinase"/>
    <property type="match status" value="1"/>
</dbReference>
<evidence type="ECO:0000256" key="3">
    <source>
        <dbReference type="ARBA" id="ARBA00022679"/>
    </source>
</evidence>
<comment type="caution">
    <text evidence="14">The sequence shown here is derived from an EMBL/GenBank/DDBJ whole genome shotgun (WGS) entry which is preliminary data.</text>
</comment>
<dbReference type="CDD" id="cd14066">
    <property type="entry name" value="STKc_IRAK"/>
    <property type="match status" value="1"/>
</dbReference>
<dbReference type="Gene3D" id="3.30.200.20">
    <property type="entry name" value="Phosphorylase Kinase, domain 1"/>
    <property type="match status" value="1"/>
</dbReference>
<keyword evidence="2" id="KW-0723">Serine/threonine-protein kinase</keyword>
<keyword evidence="8" id="KW-1015">Disulfide bond</keyword>
<dbReference type="AlphaFoldDB" id="A0A328D029"/>
<name>A0A328D029_9ASTE</name>
<dbReference type="PROSITE" id="PS00108">
    <property type="entry name" value="PROTEIN_KINASE_ST"/>
    <property type="match status" value="1"/>
</dbReference>
<dbReference type="Pfam" id="PF23457">
    <property type="entry name" value="LysM2_NFP"/>
    <property type="match status" value="1"/>
</dbReference>
<keyword evidence="5" id="KW-0547">Nucleotide-binding</keyword>
<feature type="domain" description="Protein kinase" evidence="13">
    <location>
        <begin position="501"/>
        <end position="786"/>
    </location>
</feature>
<dbReference type="PANTHER" id="PTHR27002">
    <property type="entry name" value="RECEPTOR-LIKE SERINE/THREONINE-PROTEIN KINASE SD1-8"/>
    <property type="match status" value="1"/>
</dbReference>
<dbReference type="PROSITE" id="PS50011">
    <property type="entry name" value="PROTEIN_KINASE_DOM"/>
    <property type="match status" value="1"/>
</dbReference>
<keyword evidence="12" id="KW-0812">Transmembrane</keyword>
<dbReference type="PANTHER" id="PTHR27002:SF926">
    <property type="entry name" value="OS07G0535800 PROTEIN"/>
    <property type="match status" value="1"/>
</dbReference>
<dbReference type="GO" id="GO:0004674">
    <property type="term" value="F:protein serine/threonine kinase activity"/>
    <property type="evidence" value="ECO:0007669"/>
    <property type="project" value="UniProtKB-KW"/>
</dbReference>
<evidence type="ECO:0000256" key="12">
    <source>
        <dbReference type="SAM" id="Phobius"/>
    </source>
</evidence>
<evidence type="ECO:0000256" key="4">
    <source>
        <dbReference type="ARBA" id="ARBA00022729"/>
    </source>
</evidence>
<dbReference type="GO" id="GO:0005524">
    <property type="term" value="F:ATP binding"/>
    <property type="evidence" value="ECO:0007669"/>
    <property type="project" value="UniProtKB-KW"/>
</dbReference>
<gene>
    <name evidence="14" type="ORF">DM860_004155</name>
</gene>
<dbReference type="SMART" id="SM00220">
    <property type="entry name" value="S_TKc"/>
    <property type="match status" value="1"/>
</dbReference>
<dbReference type="GO" id="GO:0005886">
    <property type="term" value="C:plasma membrane"/>
    <property type="evidence" value="ECO:0007669"/>
    <property type="project" value="TreeGrafter"/>
</dbReference>
<evidence type="ECO:0000256" key="7">
    <source>
        <dbReference type="ARBA" id="ARBA00022840"/>
    </source>
</evidence>